<dbReference type="EMBL" id="U00012">
    <property type="protein sequence ID" value="AAA85942.1"/>
    <property type="molecule type" value="Genomic_DNA"/>
</dbReference>
<evidence type="ECO:0000313" key="1">
    <source>
        <dbReference type="EMBL" id="AAA85942.1"/>
    </source>
</evidence>
<proteinExistence type="predicted"/>
<sequence>MLLQILVGVIGTFEDLDFGAVANLLLAVDEAYIRLVRSATSDSTLVLVVDSRDDELVVEASAICDTYDVVAVGIS</sequence>
<reference evidence="1" key="1">
    <citation type="submission" date="1994-03" db="EMBL/GenBank/DDBJ databases">
        <authorList>
            <person name="Robison K."/>
        </authorList>
    </citation>
    <scope>NUCLEOTIDE SEQUENCE</scope>
</reference>
<organism evidence="1">
    <name type="scientific">Mycobacterium leprae</name>
    <dbReference type="NCBI Taxonomy" id="1769"/>
    <lineage>
        <taxon>Bacteria</taxon>
        <taxon>Bacillati</taxon>
        <taxon>Actinomycetota</taxon>
        <taxon>Actinomycetes</taxon>
        <taxon>Mycobacteriales</taxon>
        <taxon>Mycobacteriaceae</taxon>
        <taxon>Mycobacterium</taxon>
    </lineage>
</organism>
<protein>
    <submittedName>
        <fullName evidence="1">B1308_F3_89</fullName>
    </submittedName>
</protein>
<dbReference type="AlphaFoldDB" id="Q49667"/>
<reference evidence="1" key="2">
    <citation type="journal article" date="1995" name="Gene">
        <title>Genomic organization of the mycobacterial sigma gene cluster.</title>
        <authorList>
            <person name="Doukhan L."/>
            <person name="Predich M."/>
            <person name="Nair G."/>
            <person name="Dussurget O."/>
            <person name="Mandic-Mulec I."/>
            <person name="Cole S.T."/>
            <person name="Smith D.R."/>
            <person name="Smith I."/>
        </authorList>
    </citation>
    <scope>NUCLEOTIDE SEQUENCE</scope>
</reference>
<accession>Q49667</accession>
<name>Q49667_MYCLR</name>